<feature type="domain" description="O-antigen ligase-related" evidence="6">
    <location>
        <begin position="192"/>
        <end position="356"/>
    </location>
</feature>
<evidence type="ECO:0000256" key="1">
    <source>
        <dbReference type="ARBA" id="ARBA00004141"/>
    </source>
</evidence>
<dbReference type="InterPro" id="IPR007016">
    <property type="entry name" value="O-antigen_ligase-rel_domated"/>
</dbReference>
<feature type="transmembrane region" description="Helical" evidence="5">
    <location>
        <begin position="345"/>
        <end position="365"/>
    </location>
</feature>
<dbReference type="GO" id="GO:0016020">
    <property type="term" value="C:membrane"/>
    <property type="evidence" value="ECO:0007669"/>
    <property type="project" value="UniProtKB-SubCell"/>
</dbReference>
<feature type="transmembrane region" description="Helical" evidence="5">
    <location>
        <begin position="155"/>
        <end position="173"/>
    </location>
</feature>
<dbReference type="OrthoDB" id="1631746at2"/>
<dbReference type="PANTHER" id="PTHR37422">
    <property type="entry name" value="TEICHURONIC ACID BIOSYNTHESIS PROTEIN TUAE"/>
    <property type="match status" value="1"/>
</dbReference>
<keyword evidence="4 5" id="KW-0472">Membrane</keyword>
<comment type="subcellular location">
    <subcellularLocation>
        <location evidence="1">Membrane</location>
        <topology evidence="1">Multi-pass membrane protein</topology>
    </subcellularLocation>
</comment>
<accession>A0A364XWE6</accession>
<keyword evidence="8" id="KW-1185">Reference proteome</keyword>
<name>A0A364XWE6_9BACT</name>
<comment type="caution">
    <text evidence="7">The sequence shown here is derived from an EMBL/GenBank/DDBJ whole genome shotgun (WGS) entry which is preliminary data.</text>
</comment>
<dbReference type="Proteomes" id="UP000251889">
    <property type="component" value="Unassembled WGS sequence"/>
</dbReference>
<protein>
    <recommendedName>
        <fullName evidence="6">O-antigen ligase-related domain-containing protein</fullName>
    </recommendedName>
</protein>
<evidence type="ECO:0000256" key="4">
    <source>
        <dbReference type="ARBA" id="ARBA00023136"/>
    </source>
</evidence>
<keyword evidence="3 5" id="KW-1133">Transmembrane helix</keyword>
<organism evidence="7 8">
    <name type="scientific">Pseudochryseolinea flava</name>
    <dbReference type="NCBI Taxonomy" id="2059302"/>
    <lineage>
        <taxon>Bacteria</taxon>
        <taxon>Pseudomonadati</taxon>
        <taxon>Bacteroidota</taxon>
        <taxon>Cytophagia</taxon>
        <taxon>Cytophagales</taxon>
        <taxon>Fulvivirgaceae</taxon>
        <taxon>Pseudochryseolinea</taxon>
    </lineage>
</organism>
<feature type="transmembrane region" description="Helical" evidence="5">
    <location>
        <begin position="107"/>
        <end position="125"/>
    </location>
</feature>
<evidence type="ECO:0000259" key="6">
    <source>
        <dbReference type="Pfam" id="PF04932"/>
    </source>
</evidence>
<evidence type="ECO:0000313" key="7">
    <source>
        <dbReference type="EMBL" id="RAV97840.1"/>
    </source>
</evidence>
<feature type="transmembrane region" description="Helical" evidence="5">
    <location>
        <begin position="395"/>
        <end position="411"/>
    </location>
</feature>
<feature type="transmembrane region" description="Helical" evidence="5">
    <location>
        <begin position="82"/>
        <end position="100"/>
    </location>
</feature>
<feature type="transmembrane region" description="Helical" evidence="5">
    <location>
        <begin position="6"/>
        <end position="38"/>
    </location>
</feature>
<sequence>MSKGKLFFYSLCLVALLIPFDMVVTKLFVAISFILWAVSSIKYIRYEWGVYGKFLFLFASLYLINIPGLILTEDMDAGYLRLESRLSYLIFPLLVFFSDLDRHQLRAICYAFIVGLSICSFISLAEAGYNMLSAPPDVRSFDQITYLNLVDFLDLHPSFVTVFVSFAVFFIAYDLYTYAASTLKRGILIGLAAYLCVFNFLLQSRAPLAAFVFIVLAFVLVLVIRSQINARMAIAGIIVLLVVVGIVVFNSKSVVTRMQLGLDDAAAIAMKSDFEIDNSASSSLSTVYHLRSWYCAIDLLSDHHFFTGYGSGDEKDVLQPCYESHGWVIMMHERQNAHNEYLSSMIRTGITELLLLVGCLFIPCLMALRSQNYLYVAFLLMWMATFLFNTLNLQSALFFFTMFNAILFRMMKLNQLGRTDIQVPNKER</sequence>
<feature type="transmembrane region" description="Helical" evidence="5">
    <location>
        <begin position="208"/>
        <end position="225"/>
    </location>
</feature>
<dbReference type="AlphaFoldDB" id="A0A364XWE6"/>
<evidence type="ECO:0000256" key="3">
    <source>
        <dbReference type="ARBA" id="ARBA00022989"/>
    </source>
</evidence>
<feature type="transmembrane region" description="Helical" evidence="5">
    <location>
        <begin position="50"/>
        <end position="70"/>
    </location>
</feature>
<evidence type="ECO:0000313" key="8">
    <source>
        <dbReference type="Proteomes" id="UP000251889"/>
    </source>
</evidence>
<gene>
    <name evidence="7" type="ORF">DQQ10_26610</name>
</gene>
<keyword evidence="2 5" id="KW-0812">Transmembrane</keyword>
<evidence type="ECO:0000256" key="5">
    <source>
        <dbReference type="SAM" id="Phobius"/>
    </source>
</evidence>
<proteinExistence type="predicted"/>
<dbReference type="InterPro" id="IPR051533">
    <property type="entry name" value="WaaL-like"/>
</dbReference>
<dbReference type="PANTHER" id="PTHR37422:SF17">
    <property type="entry name" value="O-ANTIGEN LIGASE"/>
    <property type="match status" value="1"/>
</dbReference>
<evidence type="ECO:0000256" key="2">
    <source>
        <dbReference type="ARBA" id="ARBA00022692"/>
    </source>
</evidence>
<dbReference type="EMBL" id="QMFY01000026">
    <property type="protein sequence ID" value="RAV97840.1"/>
    <property type="molecule type" value="Genomic_DNA"/>
</dbReference>
<reference evidence="7 8" key="1">
    <citation type="submission" date="2018-06" db="EMBL/GenBank/DDBJ databases">
        <title>Chryseolinea flavus sp. nov., a member of the phylum Bacteroidetes isolated from soil.</title>
        <authorList>
            <person name="Li Y."/>
            <person name="Wang J."/>
        </authorList>
    </citation>
    <scope>NUCLEOTIDE SEQUENCE [LARGE SCALE GENOMIC DNA]</scope>
    <source>
        <strain evidence="7 8">SDU1-6</strain>
    </source>
</reference>
<dbReference type="Pfam" id="PF04932">
    <property type="entry name" value="Wzy_C"/>
    <property type="match status" value="1"/>
</dbReference>
<feature type="transmembrane region" description="Helical" evidence="5">
    <location>
        <begin position="232"/>
        <end position="249"/>
    </location>
</feature>